<keyword evidence="3" id="KW-1185">Reference proteome</keyword>
<feature type="region of interest" description="Disordered" evidence="1">
    <location>
        <begin position="60"/>
        <end position="79"/>
    </location>
</feature>
<dbReference type="AlphaFoldDB" id="A0A9W6JUI7"/>
<reference evidence="2" key="1">
    <citation type="journal article" date="2014" name="Int. J. Syst. Evol. Microbiol.">
        <title>Complete genome sequence of Corynebacterium casei LMG S-19264T (=DSM 44701T), isolated from a smear-ripened cheese.</title>
        <authorList>
            <consortium name="US DOE Joint Genome Institute (JGI-PGF)"/>
            <person name="Walter F."/>
            <person name="Albersmeier A."/>
            <person name="Kalinowski J."/>
            <person name="Ruckert C."/>
        </authorList>
    </citation>
    <scope>NUCLEOTIDE SEQUENCE</scope>
    <source>
        <strain evidence="2">VKM B-2789</strain>
    </source>
</reference>
<dbReference type="Proteomes" id="UP001143330">
    <property type="component" value="Unassembled WGS sequence"/>
</dbReference>
<protein>
    <submittedName>
        <fullName evidence="2">Uncharacterized protein</fullName>
    </submittedName>
</protein>
<sequence length="79" mass="8478">MTQLFSQAQLEAIAGALGDTEEGLRGQEIVMLIAACKMVDPGEITKWQRIYNALAEAHAGPLRQGQGRSRVSGGAKRQP</sequence>
<evidence type="ECO:0000256" key="1">
    <source>
        <dbReference type="SAM" id="MobiDB-lite"/>
    </source>
</evidence>
<organism evidence="2 3">
    <name type="scientific">Ancylobacter defluvii</name>
    <dbReference type="NCBI Taxonomy" id="1282440"/>
    <lineage>
        <taxon>Bacteria</taxon>
        <taxon>Pseudomonadati</taxon>
        <taxon>Pseudomonadota</taxon>
        <taxon>Alphaproteobacteria</taxon>
        <taxon>Hyphomicrobiales</taxon>
        <taxon>Xanthobacteraceae</taxon>
        <taxon>Ancylobacter</taxon>
    </lineage>
</organism>
<proteinExistence type="predicted"/>
<feature type="compositionally biased region" description="Low complexity" evidence="1">
    <location>
        <begin position="63"/>
        <end position="79"/>
    </location>
</feature>
<comment type="caution">
    <text evidence="2">The sequence shown here is derived from an EMBL/GenBank/DDBJ whole genome shotgun (WGS) entry which is preliminary data.</text>
</comment>
<name>A0A9W6JUI7_9HYPH</name>
<evidence type="ECO:0000313" key="2">
    <source>
        <dbReference type="EMBL" id="GLK82866.1"/>
    </source>
</evidence>
<gene>
    <name evidence="2" type="ORF">GCM10017653_09350</name>
</gene>
<dbReference type="RefSeq" id="WP_213366435.1">
    <property type="nucleotide sequence ID" value="NZ_BSFM01000004.1"/>
</dbReference>
<reference evidence="2" key="2">
    <citation type="submission" date="2023-01" db="EMBL/GenBank/DDBJ databases">
        <authorList>
            <person name="Sun Q."/>
            <person name="Evtushenko L."/>
        </authorList>
    </citation>
    <scope>NUCLEOTIDE SEQUENCE</scope>
    <source>
        <strain evidence="2">VKM B-2789</strain>
    </source>
</reference>
<dbReference type="EMBL" id="BSFM01000004">
    <property type="protein sequence ID" value="GLK82866.1"/>
    <property type="molecule type" value="Genomic_DNA"/>
</dbReference>
<evidence type="ECO:0000313" key="3">
    <source>
        <dbReference type="Proteomes" id="UP001143330"/>
    </source>
</evidence>
<accession>A0A9W6JUI7</accession>